<dbReference type="EMBL" id="JAAXOS010000006">
    <property type="protein sequence ID" value="NKY27473.1"/>
    <property type="molecule type" value="Genomic_DNA"/>
</dbReference>
<keyword evidence="2" id="KW-1185">Reference proteome</keyword>
<name>A0A7X6R3K9_9NOCA</name>
<sequence length="181" mass="20261">MGNDEQMMMDLGVEIEVDEDLVRQRREWAEWIAPQCMESQIRKFLTETLPDVHPELSLCPWWEPPLLYRICDQLPEVFPDTETLVATENQDAADQLIRFLGELFVRCAGAGWINIPGNGSVLYDRIGPSLHFGYTDIVVNPVYLAVTVADDGLFAVVTGELAEHVREWTAAGKPPAPHAAA</sequence>
<protein>
    <submittedName>
        <fullName evidence="1">Uncharacterized protein</fullName>
    </submittedName>
</protein>
<dbReference type="RefSeq" id="WP_157114135.1">
    <property type="nucleotide sequence ID" value="NZ_JAAXOS010000006.1"/>
</dbReference>
<organism evidence="1 2">
    <name type="scientific">Nocardia gamkensis</name>
    <dbReference type="NCBI Taxonomy" id="352869"/>
    <lineage>
        <taxon>Bacteria</taxon>
        <taxon>Bacillati</taxon>
        <taxon>Actinomycetota</taxon>
        <taxon>Actinomycetes</taxon>
        <taxon>Mycobacteriales</taxon>
        <taxon>Nocardiaceae</taxon>
        <taxon>Nocardia</taxon>
    </lineage>
</organism>
<dbReference type="AlphaFoldDB" id="A0A7X6R3K9"/>
<gene>
    <name evidence="1" type="ORF">HGB38_14725</name>
</gene>
<evidence type="ECO:0000313" key="2">
    <source>
        <dbReference type="Proteomes" id="UP000540698"/>
    </source>
</evidence>
<reference evidence="1 2" key="1">
    <citation type="submission" date="2020-04" db="EMBL/GenBank/DDBJ databases">
        <title>MicrobeNet Type strains.</title>
        <authorList>
            <person name="Nicholson A.C."/>
        </authorList>
    </citation>
    <scope>NUCLEOTIDE SEQUENCE [LARGE SCALE GENOMIC DNA]</scope>
    <source>
        <strain evidence="1 2">DSM 44956</strain>
    </source>
</reference>
<evidence type="ECO:0000313" key="1">
    <source>
        <dbReference type="EMBL" id="NKY27473.1"/>
    </source>
</evidence>
<accession>A0A7X6R3K9</accession>
<dbReference type="Proteomes" id="UP000540698">
    <property type="component" value="Unassembled WGS sequence"/>
</dbReference>
<proteinExistence type="predicted"/>
<comment type="caution">
    <text evidence="1">The sequence shown here is derived from an EMBL/GenBank/DDBJ whole genome shotgun (WGS) entry which is preliminary data.</text>
</comment>